<evidence type="ECO:0000256" key="7">
    <source>
        <dbReference type="ARBA" id="ARBA00048336"/>
    </source>
</evidence>
<accession>A0A1J4J8U3</accession>
<sequence>MENYLEDDQVAIEDTLELILNTKTLDDGDYIQLNNGYLFSILKLAQKVLLDDDILLKIEPPTIVVGDLHAQYNSFRKVLDIGGNPENSKYVFLGDYIDRGSNSTEVMITLLCYKLMYPKNVYLIRGNHETKETCMEYGFYNECTTRYSQTIFDEFIKCFDNLPMAAIIGNSIFCVHGGISQDLYNVNDLMKVERPLKIPERGFLLDLLWSDPSVIFGDFHRSQRGGSFTYGAEATDCFLEYNNLKMICRSHQMVMEGYEYAYGKNNQKCISIFTCPKYCNEFDNKGAIMHVDKNNDITFTVIE</sequence>
<keyword evidence="11" id="KW-1185">Reference proteome</keyword>
<dbReference type="GO" id="GO:0005634">
    <property type="term" value="C:nucleus"/>
    <property type="evidence" value="ECO:0007669"/>
    <property type="project" value="TreeGrafter"/>
</dbReference>
<dbReference type="AlphaFoldDB" id="A0A1J4J8U3"/>
<dbReference type="InterPro" id="IPR006186">
    <property type="entry name" value="Ser/Thr-sp_prot-phosphatase"/>
</dbReference>
<comment type="similarity">
    <text evidence="8">Belongs to the PPP phosphatase family.</text>
</comment>
<evidence type="ECO:0000259" key="9">
    <source>
        <dbReference type="PROSITE" id="PS00125"/>
    </source>
</evidence>
<organism evidence="10 11">
    <name type="scientific">Tritrichomonas foetus</name>
    <dbReference type="NCBI Taxonomy" id="1144522"/>
    <lineage>
        <taxon>Eukaryota</taxon>
        <taxon>Metamonada</taxon>
        <taxon>Parabasalia</taxon>
        <taxon>Tritrichomonadida</taxon>
        <taxon>Tritrichomonadidae</taxon>
        <taxon>Tritrichomonas</taxon>
    </lineage>
</organism>
<dbReference type="PROSITE" id="PS00125">
    <property type="entry name" value="SER_THR_PHOSPHATASE"/>
    <property type="match status" value="1"/>
</dbReference>
<dbReference type="PRINTS" id="PR00114">
    <property type="entry name" value="STPHPHTASE"/>
</dbReference>
<evidence type="ECO:0000313" key="10">
    <source>
        <dbReference type="EMBL" id="OHS94107.1"/>
    </source>
</evidence>
<keyword evidence="2" id="KW-0479">Metal-binding</keyword>
<keyword evidence="4" id="KW-0904">Protein phosphatase</keyword>
<comment type="catalytic activity">
    <reaction evidence="6">
        <text>O-phospho-L-seryl-[protein] + H2O = L-seryl-[protein] + phosphate</text>
        <dbReference type="Rhea" id="RHEA:20629"/>
        <dbReference type="Rhea" id="RHEA-COMP:9863"/>
        <dbReference type="Rhea" id="RHEA-COMP:11604"/>
        <dbReference type="ChEBI" id="CHEBI:15377"/>
        <dbReference type="ChEBI" id="CHEBI:29999"/>
        <dbReference type="ChEBI" id="CHEBI:43474"/>
        <dbReference type="ChEBI" id="CHEBI:83421"/>
        <dbReference type="EC" id="3.1.3.16"/>
    </reaction>
</comment>
<dbReference type="CDD" id="cd00144">
    <property type="entry name" value="MPP_PPP_family"/>
    <property type="match status" value="1"/>
</dbReference>
<dbReference type="SMART" id="SM00156">
    <property type="entry name" value="PP2Ac"/>
    <property type="match status" value="1"/>
</dbReference>
<dbReference type="OrthoDB" id="1930084at2759"/>
<dbReference type="Proteomes" id="UP000179807">
    <property type="component" value="Unassembled WGS sequence"/>
</dbReference>
<dbReference type="GO" id="GO:0004722">
    <property type="term" value="F:protein serine/threonine phosphatase activity"/>
    <property type="evidence" value="ECO:0007669"/>
    <property type="project" value="UniProtKB-EC"/>
</dbReference>
<keyword evidence="3 8" id="KW-0378">Hydrolase</keyword>
<dbReference type="PANTHER" id="PTHR11668:SF300">
    <property type="entry name" value="SERINE_THREONINE-PROTEIN PHOSPHATASE"/>
    <property type="match status" value="1"/>
</dbReference>
<comment type="catalytic activity">
    <reaction evidence="7 8">
        <text>O-phospho-L-threonyl-[protein] + H2O = L-threonyl-[protein] + phosphate</text>
        <dbReference type="Rhea" id="RHEA:47004"/>
        <dbReference type="Rhea" id="RHEA-COMP:11060"/>
        <dbReference type="Rhea" id="RHEA-COMP:11605"/>
        <dbReference type="ChEBI" id="CHEBI:15377"/>
        <dbReference type="ChEBI" id="CHEBI:30013"/>
        <dbReference type="ChEBI" id="CHEBI:43474"/>
        <dbReference type="ChEBI" id="CHEBI:61977"/>
        <dbReference type="EC" id="3.1.3.16"/>
    </reaction>
</comment>
<keyword evidence="5" id="KW-0464">Manganese</keyword>
<dbReference type="PANTHER" id="PTHR11668">
    <property type="entry name" value="SERINE/THREONINE PROTEIN PHOSPHATASE"/>
    <property type="match status" value="1"/>
</dbReference>
<dbReference type="GO" id="GO:0005737">
    <property type="term" value="C:cytoplasm"/>
    <property type="evidence" value="ECO:0007669"/>
    <property type="project" value="TreeGrafter"/>
</dbReference>
<dbReference type="Gene3D" id="3.60.21.10">
    <property type="match status" value="1"/>
</dbReference>
<dbReference type="VEuPathDB" id="TrichDB:TRFO_11379"/>
<dbReference type="InterPro" id="IPR004843">
    <property type="entry name" value="Calcineurin-like_PHP"/>
</dbReference>
<evidence type="ECO:0000256" key="6">
    <source>
        <dbReference type="ARBA" id="ARBA00047761"/>
    </source>
</evidence>
<dbReference type="RefSeq" id="XP_068347244.1">
    <property type="nucleotide sequence ID" value="XM_068496007.1"/>
</dbReference>
<evidence type="ECO:0000256" key="4">
    <source>
        <dbReference type="ARBA" id="ARBA00022912"/>
    </source>
</evidence>
<comment type="caution">
    <text evidence="10">The sequence shown here is derived from an EMBL/GenBank/DDBJ whole genome shotgun (WGS) entry which is preliminary data.</text>
</comment>
<dbReference type="EC" id="3.1.3.16" evidence="8"/>
<evidence type="ECO:0000256" key="3">
    <source>
        <dbReference type="ARBA" id="ARBA00022801"/>
    </source>
</evidence>
<dbReference type="InterPro" id="IPR029052">
    <property type="entry name" value="Metallo-depent_PP-like"/>
</dbReference>
<dbReference type="EMBL" id="MLAK01001348">
    <property type="protein sequence ID" value="OHS94107.1"/>
    <property type="molecule type" value="Genomic_DNA"/>
</dbReference>
<proteinExistence type="inferred from homology"/>
<protein>
    <recommendedName>
        <fullName evidence="8">Serine/threonine-protein phosphatase</fullName>
        <ecNumber evidence="8">3.1.3.16</ecNumber>
    </recommendedName>
</protein>
<dbReference type="SUPFAM" id="SSF56300">
    <property type="entry name" value="Metallo-dependent phosphatases"/>
    <property type="match status" value="1"/>
</dbReference>
<comment type="cofactor">
    <cofactor evidence="1">
        <name>Mn(2+)</name>
        <dbReference type="ChEBI" id="CHEBI:29035"/>
    </cofactor>
</comment>
<reference evidence="10" key="1">
    <citation type="submission" date="2016-10" db="EMBL/GenBank/DDBJ databases">
        <authorList>
            <person name="Benchimol M."/>
            <person name="Almeida L.G."/>
            <person name="Vasconcelos A.T."/>
            <person name="Perreira-Neves A."/>
            <person name="Rosa I.A."/>
            <person name="Tasca T."/>
            <person name="Bogo M.R."/>
            <person name="de Souza W."/>
        </authorList>
    </citation>
    <scope>NUCLEOTIDE SEQUENCE [LARGE SCALE GENOMIC DNA]</scope>
    <source>
        <strain evidence="10">K</strain>
    </source>
</reference>
<name>A0A1J4J8U3_9EUKA</name>
<evidence type="ECO:0000256" key="5">
    <source>
        <dbReference type="ARBA" id="ARBA00023211"/>
    </source>
</evidence>
<evidence type="ECO:0000313" key="11">
    <source>
        <dbReference type="Proteomes" id="UP000179807"/>
    </source>
</evidence>
<dbReference type="Pfam" id="PF00149">
    <property type="entry name" value="Metallophos"/>
    <property type="match status" value="1"/>
</dbReference>
<feature type="domain" description="Serine/threonine specific protein phosphatases" evidence="9">
    <location>
        <begin position="124"/>
        <end position="129"/>
    </location>
</feature>
<evidence type="ECO:0000256" key="8">
    <source>
        <dbReference type="RuleBase" id="RU004273"/>
    </source>
</evidence>
<gene>
    <name evidence="10" type="ORF">TRFO_11379</name>
</gene>
<dbReference type="GeneID" id="94830711"/>
<evidence type="ECO:0000256" key="1">
    <source>
        <dbReference type="ARBA" id="ARBA00001936"/>
    </source>
</evidence>
<evidence type="ECO:0000256" key="2">
    <source>
        <dbReference type="ARBA" id="ARBA00022723"/>
    </source>
</evidence>
<dbReference type="InterPro" id="IPR050341">
    <property type="entry name" value="PP1_catalytic_subunit"/>
</dbReference>
<dbReference type="GO" id="GO:0046872">
    <property type="term" value="F:metal ion binding"/>
    <property type="evidence" value="ECO:0007669"/>
    <property type="project" value="UniProtKB-KW"/>
</dbReference>